<dbReference type="Proteomes" id="UP000486903">
    <property type="component" value="Unassembled WGS sequence"/>
</dbReference>
<dbReference type="RefSeq" id="WP_035781152.1">
    <property type="nucleotide sequence ID" value="NZ_JACBBA010000001.1"/>
</dbReference>
<proteinExistence type="predicted"/>
<gene>
    <name evidence="2" type="ORF">FDG31_02605</name>
</gene>
<evidence type="ECO:0000313" key="3">
    <source>
        <dbReference type="Proteomes" id="UP000486903"/>
    </source>
</evidence>
<accession>A0A6B4JK02</accession>
<dbReference type="SUPFAM" id="SSF52540">
    <property type="entry name" value="P-loop containing nucleoside triphosphate hydrolases"/>
    <property type="match status" value="1"/>
</dbReference>
<dbReference type="GO" id="GO:0003677">
    <property type="term" value="F:DNA binding"/>
    <property type="evidence" value="ECO:0007669"/>
    <property type="project" value="InterPro"/>
</dbReference>
<feature type="domain" description="Helicase/UvrB N-terminal" evidence="1">
    <location>
        <begin position="11"/>
        <end position="80"/>
    </location>
</feature>
<dbReference type="GO" id="GO:0016787">
    <property type="term" value="F:hydrolase activity"/>
    <property type="evidence" value="ECO:0007669"/>
    <property type="project" value="InterPro"/>
</dbReference>
<organism evidence="2 3">
    <name type="scientific">Clostridium botulinum</name>
    <dbReference type="NCBI Taxonomy" id="1491"/>
    <lineage>
        <taxon>Bacteria</taxon>
        <taxon>Bacillati</taxon>
        <taxon>Bacillota</taxon>
        <taxon>Clostridia</taxon>
        <taxon>Eubacteriales</taxon>
        <taxon>Clostridiaceae</taxon>
        <taxon>Clostridium</taxon>
    </lineage>
</organism>
<comment type="caution">
    <text evidence="2">The sequence shown here is derived from an EMBL/GenBank/DDBJ whole genome shotgun (WGS) entry which is preliminary data.</text>
</comment>
<protein>
    <recommendedName>
        <fullName evidence="1">Helicase/UvrB N-terminal domain-containing protein</fullName>
    </recommendedName>
</protein>
<dbReference type="InterPro" id="IPR027417">
    <property type="entry name" value="P-loop_NTPase"/>
</dbReference>
<dbReference type="EMBL" id="SXFB01000001">
    <property type="protein sequence ID" value="NFV25065.1"/>
    <property type="molecule type" value="Genomic_DNA"/>
</dbReference>
<evidence type="ECO:0000259" key="1">
    <source>
        <dbReference type="Pfam" id="PF04851"/>
    </source>
</evidence>
<dbReference type="Pfam" id="PF04851">
    <property type="entry name" value="ResIII"/>
    <property type="match status" value="1"/>
</dbReference>
<dbReference type="AlphaFoldDB" id="A0A6B4JK02"/>
<dbReference type="InterPro" id="IPR006935">
    <property type="entry name" value="Helicase/UvrB_N"/>
</dbReference>
<evidence type="ECO:0000313" key="2">
    <source>
        <dbReference type="EMBL" id="NFV25065.1"/>
    </source>
</evidence>
<sequence length="88" mass="10073">MSEFLSLISNKIRIEQKEALEKLDEYLSDNEEKSFALIKMPTGTGKTGVIACVSHAFDNYKNILIITPNNQLPKQIKNEISLDFWNKI</sequence>
<reference evidence="2 3" key="1">
    <citation type="submission" date="2019-04" db="EMBL/GenBank/DDBJ databases">
        <title>Genome sequencing of Clostridium botulinum Groups I-IV and Clostridium butyricum.</title>
        <authorList>
            <person name="Brunt J."/>
            <person name="Van Vliet A.H.M."/>
            <person name="Stringer S.C."/>
            <person name="Carter A.T."/>
            <person name="Peck M.W."/>
        </authorList>
    </citation>
    <scope>NUCLEOTIDE SEQUENCE [LARGE SCALE GENOMIC DNA]</scope>
    <source>
        <strain evidence="2 3">BL81</strain>
    </source>
</reference>
<name>A0A6B4JK02_CLOBO</name>
<dbReference type="GO" id="GO:0005524">
    <property type="term" value="F:ATP binding"/>
    <property type="evidence" value="ECO:0007669"/>
    <property type="project" value="InterPro"/>
</dbReference>
<dbReference type="Gene3D" id="3.40.50.300">
    <property type="entry name" value="P-loop containing nucleotide triphosphate hydrolases"/>
    <property type="match status" value="1"/>
</dbReference>